<name>A0A542ZCD7_9ACTN</name>
<dbReference type="InterPro" id="IPR013974">
    <property type="entry name" value="SAF"/>
</dbReference>
<dbReference type="Pfam" id="PF08666">
    <property type="entry name" value="SAF"/>
    <property type="match status" value="1"/>
</dbReference>
<proteinExistence type="predicted"/>
<evidence type="ECO:0000313" key="2">
    <source>
        <dbReference type="EMBL" id="TQL57910.1"/>
    </source>
</evidence>
<organism evidence="2 3">
    <name type="scientific">Propioniferax innocua</name>
    <dbReference type="NCBI Taxonomy" id="1753"/>
    <lineage>
        <taxon>Bacteria</taxon>
        <taxon>Bacillati</taxon>
        <taxon>Actinomycetota</taxon>
        <taxon>Actinomycetes</taxon>
        <taxon>Propionibacteriales</taxon>
        <taxon>Propionibacteriaceae</taxon>
        <taxon>Propioniferax</taxon>
    </lineage>
</organism>
<evidence type="ECO:0000259" key="1">
    <source>
        <dbReference type="SMART" id="SM00858"/>
    </source>
</evidence>
<dbReference type="Proteomes" id="UP000316196">
    <property type="component" value="Unassembled WGS sequence"/>
</dbReference>
<accession>A0A542ZCD7</accession>
<dbReference type="AlphaFoldDB" id="A0A542ZCD7"/>
<gene>
    <name evidence="2" type="ORF">FB460_1757</name>
</gene>
<dbReference type="EMBL" id="VFOR01000002">
    <property type="protein sequence ID" value="TQL57910.1"/>
    <property type="molecule type" value="Genomic_DNA"/>
</dbReference>
<evidence type="ECO:0000313" key="3">
    <source>
        <dbReference type="Proteomes" id="UP000316196"/>
    </source>
</evidence>
<protein>
    <submittedName>
        <fullName evidence="2">Flp pilus assembly protein CpaB</fullName>
    </submittedName>
</protein>
<reference evidence="2 3" key="1">
    <citation type="submission" date="2019-06" db="EMBL/GenBank/DDBJ databases">
        <title>Sequencing the genomes of 1000 actinobacteria strains.</title>
        <authorList>
            <person name="Klenk H.-P."/>
        </authorList>
    </citation>
    <scope>NUCLEOTIDE SEQUENCE [LARGE SCALE GENOMIC DNA]</scope>
    <source>
        <strain evidence="2 3">DSM 8251</strain>
    </source>
</reference>
<sequence length="208" mass="21141">MVSGMDLRSLLRRLGHHRRTLAAIATALGVLTLVQALTPAPPATTPVVVAAAELTGGRTLTEPDLTVVDMPIELVPDSASADPTTLTGQILTATTPRGVPVTSQSVLSPRALAPGRSVAPVRFADAGLVQVIRAGDRIDIIAAGPDIGPDAVVAEDVRVVTIPDAETDTGFGAASSAQGVLTLVEASPDEATALAQVSSRAVLSPLLR</sequence>
<dbReference type="SMART" id="SM00858">
    <property type="entry name" value="SAF"/>
    <property type="match status" value="1"/>
</dbReference>
<feature type="domain" description="SAF" evidence="1">
    <location>
        <begin position="45"/>
        <end position="107"/>
    </location>
</feature>
<comment type="caution">
    <text evidence="2">The sequence shown here is derived from an EMBL/GenBank/DDBJ whole genome shotgun (WGS) entry which is preliminary data.</text>
</comment>
<keyword evidence="3" id="KW-1185">Reference proteome</keyword>
<dbReference type="CDD" id="cd11614">
    <property type="entry name" value="SAF_CpaB_FlgA_like"/>
    <property type="match status" value="1"/>
</dbReference>